<evidence type="ECO:0000313" key="1">
    <source>
        <dbReference type="EMBL" id="KAG6434635.1"/>
    </source>
</evidence>
<accession>A0A8X8YMZ2</accession>
<reference evidence="1" key="2">
    <citation type="submission" date="2020-08" db="EMBL/GenBank/DDBJ databases">
        <title>Plant Genome Project.</title>
        <authorList>
            <person name="Zhang R.-G."/>
        </authorList>
    </citation>
    <scope>NUCLEOTIDE SEQUENCE</scope>
    <source>
        <strain evidence="1">Huo1</strain>
        <tissue evidence="1">Leaf</tissue>
    </source>
</reference>
<keyword evidence="2" id="KW-1185">Reference proteome</keyword>
<sequence length="178" mass="20580">MVRMIPNIKKLGICYSGMKFGVGYHLDNLTHFRLLGKLKFEVHSSFVPHLDNLAFPKSLIKLELIGGWISWNDMTIVGSLPNLQVLKLKKYPCYGEHWETIDEEFGNLIHLLIDESNLKCWTAECSHFPRLQCLTLHRCPYSDEIPYDIGKIPSLQLIDIDDPNQSRLHPANKIQEEH</sequence>
<dbReference type="EMBL" id="PNBA02000002">
    <property type="protein sequence ID" value="KAG6434635.1"/>
    <property type="molecule type" value="Genomic_DNA"/>
</dbReference>
<reference evidence="1" key="1">
    <citation type="submission" date="2018-01" db="EMBL/GenBank/DDBJ databases">
        <authorList>
            <person name="Mao J.F."/>
        </authorList>
    </citation>
    <scope>NUCLEOTIDE SEQUENCE</scope>
    <source>
        <strain evidence="1">Huo1</strain>
        <tissue evidence="1">Leaf</tissue>
    </source>
</reference>
<comment type="caution">
    <text evidence="1">The sequence shown here is derived from an EMBL/GenBank/DDBJ whole genome shotgun (WGS) entry which is preliminary data.</text>
</comment>
<evidence type="ECO:0000313" key="2">
    <source>
        <dbReference type="Proteomes" id="UP000298416"/>
    </source>
</evidence>
<dbReference type="PANTHER" id="PTHR15140:SF37">
    <property type="entry name" value="UBIQUITIN-LIKE DOMAIN-CONTAINING PROTEIN"/>
    <property type="match status" value="1"/>
</dbReference>
<dbReference type="Proteomes" id="UP000298416">
    <property type="component" value="Unassembled WGS sequence"/>
</dbReference>
<dbReference type="Gene3D" id="3.80.10.10">
    <property type="entry name" value="Ribonuclease Inhibitor"/>
    <property type="match status" value="1"/>
</dbReference>
<protein>
    <recommendedName>
        <fullName evidence="3">Disease resistance protein RPM1</fullName>
    </recommendedName>
</protein>
<dbReference type="InterPro" id="IPR032675">
    <property type="entry name" value="LRR_dom_sf"/>
</dbReference>
<proteinExistence type="predicted"/>
<gene>
    <name evidence="1" type="ORF">SASPL_106274</name>
</gene>
<organism evidence="1">
    <name type="scientific">Salvia splendens</name>
    <name type="common">Scarlet sage</name>
    <dbReference type="NCBI Taxonomy" id="180675"/>
    <lineage>
        <taxon>Eukaryota</taxon>
        <taxon>Viridiplantae</taxon>
        <taxon>Streptophyta</taxon>
        <taxon>Embryophyta</taxon>
        <taxon>Tracheophyta</taxon>
        <taxon>Spermatophyta</taxon>
        <taxon>Magnoliopsida</taxon>
        <taxon>eudicotyledons</taxon>
        <taxon>Gunneridae</taxon>
        <taxon>Pentapetalae</taxon>
        <taxon>asterids</taxon>
        <taxon>lamiids</taxon>
        <taxon>Lamiales</taxon>
        <taxon>Lamiaceae</taxon>
        <taxon>Nepetoideae</taxon>
        <taxon>Mentheae</taxon>
        <taxon>Salviinae</taxon>
        <taxon>Salvia</taxon>
        <taxon>Salvia subgen. Calosphace</taxon>
        <taxon>core Calosphace</taxon>
    </lineage>
</organism>
<dbReference type="PANTHER" id="PTHR15140">
    <property type="entry name" value="TUBULIN-SPECIFIC CHAPERONE E"/>
    <property type="match status" value="1"/>
</dbReference>
<name>A0A8X8YMZ2_SALSN</name>
<dbReference type="AlphaFoldDB" id="A0A8X8YMZ2"/>
<evidence type="ECO:0008006" key="3">
    <source>
        <dbReference type="Google" id="ProtNLM"/>
    </source>
</evidence>
<dbReference type="SUPFAM" id="SSF52047">
    <property type="entry name" value="RNI-like"/>
    <property type="match status" value="1"/>
</dbReference>